<evidence type="ECO:0000313" key="2">
    <source>
        <dbReference type="EMBL" id="MCC2130319.1"/>
    </source>
</evidence>
<evidence type="ECO:0000313" key="3">
    <source>
        <dbReference type="Proteomes" id="UP001199319"/>
    </source>
</evidence>
<dbReference type="InterPro" id="IPR052942">
    <property type="entry name" value="LPS_cholinephosphotransferase"/>
</dbReference>
<dbReference type="EMBL" id="JAJEPW010000043">
    <property type="protein sequence ID" value="MCC2130319.1"/>
    <property type="molecule type" value="Genomic_DNA"/>
</dbReference>
<evidence type="ECO:0000259" key="1">
    <source>
        <dbReference type="Pfam" id="PF04991"/>
    </source>
</evidence>
<feature type="domain" description="LicD/FKTN/FKRP nucleotidyltransferase" evidence="1">
    <location>
        <begin position="25"/>
        <end position="125"/>
    </location>
</feature>
<dbReference type="AlphaFoldDB" id="A0AAE3AFB8"/>
<protein>
    <submittedName>
        <fullName evidence="2">LicD family protein</fullName>
    </submittedName>
</protein>
<accession>A0AAE3AFB8</accession>
<dbReference type="PANTHER" id="PTHR43404">
    <property type="entry name" value="LIPOPOLYSACCHARIDE CHOLINEPHOSPHOTRANSFERASE LICD"/>
    <property type="match status" value="1"/>
</dbReference>
<gene>
    <name evidence="2" type="ORF">LKD37_12495</name>
</gene>
<comment type="caution">
    <text evidence="2">The sequence shown here is derived from an EMBL/GenBank/DDBJ whole genome shotgun (WGS) entry which is preliminary data.</text>
</comment>
<name>A0AAE3AFB8_9FIRM</name>
<dbReference type="RefSeq" id="WP_302929535.1">
    <property type="nucleotide sequence ID" value="NZ_JAJEPW010000043.1"/>
</dbReference>
<dbReference type="GO" id="GO:0009100">
    <property type="term" value="P:glycoprotein metabolic process"/>
    <property type="evidence" value="ECO:0007669"/>
    <property type="project" value="UniProtKB-ARBA"/>
</dbReference>
<proteinExistence type="predicted"/>
<dbReference type="Proteomes" id="UP001199319">
    <property type="component" value="Unassembled WGS sequence"/>
</dbReference>
<organism evidence="2 3">
    <name type="scientific">Brotocaccenecus cirricatena</name>
    <dbReference type="NCBI Taxonomy" id="3064195"/>
    <lineage>
        <taxon>Bacteria</taxon>
        <taxon>Bacillati</taxon>
        <taxon>Bacillota</taxon>
        <taxon>Clostridia</taxon>
        <taxon>Eubacteriales</taxon>
        <taxon>Oscillospiraceae</taxon>
        <taxon>Brotocaccenecus</taxon>
    </lineage>
</organism>
<sequence length="267" mass="30487">MNEITDLREIQQVELGILRHLDQVCRENGLHFFLSNGTLLGAVKYEGFIPWDDDIDVFMPRCDYDRLMRLSGADSGPYRLLSQERTSGWRLPFAKLCDLSTCKQETCADFGADIGLDVDIFPLDAWSGGAAQARRCGLWRRGVSASIESRFLSPRTGWRRAALYLFWRLSRLLGCGFFCRRIRREAERGRALAAPAYLGCVVWSLYGGRELIPAEVFGSSVPVRFEGHTYCAPGGYDTYLRRLYGDYAPDPPPDKQVSHHHFRAWYR</sequence>
<dbReference type="InterPro" id="IPR007074">
    <property type="entry name" value="LicD/FKTN/FKRP_NTP_transf"/>
</dbReference>
<dbReference type="Pfam" id="PF04991">
    <property type="entry name" value="LicD"/>
    <property type="match status" value="1"/>
</dbReference>
<dbReference type="PANTHER" id="PTHR43404:SF2">
    <property type="entry name" value="LIPOPOLYSACCHARIDE CHOLINEPHOSPHOTRANSFERASE LICD"/>
    <property type="match status" value="1"/>
</dbReference>
<reference evidence="2" key="1">
    <citation type="submission" date="2021-10" db="EMBL/GenBank/DDBJ databases">
        <title>Anaerobic single-cell dispensing facilitates the cultivation of human gut bacteria.</title>
        <authorList>
            <person name="Afrizal A."/>
        </authorList>
    </citation>
    <scope>NUCLEOTIDE SEQUENCE</scope>
    <source>
        <strain evidence="2">CLA-AA-H272</strain>
    </source>
</reference>
<keyword evidence="3" id="KW-1185">Reference proteome</keyword>